<evidence type="ECO:0000313" key="3">
    <source>
        <dbReference type="Proteomes" id="UP000234951"/>
    </source>
</evidence>
<dbReference type="OrthoDB" id="6120799at2"/>
<dbReference type="SUPFAM" id="SSF52833">
    <property type="entry name" value="Thioredoxin-like"/>
    <property type="match status" value="1"/>
</dbReference>
<name>A0A2N5GQY8_9BACI</name>
<evidence type="ECO:0000313" key="4">
    <source>
        <dbReference type="Proteomes" id="UP000235114"/>
    </source>
</evidence>
<proteinExistence type="predicted"/>
<accession>A0A2N5GQY8</accession>
<dbReference type="Pfam" id="PF14595">
    <property type="entry name" value="Thioredoxin_9"/>
    <property type="match status" value="1"/>
</dbReference>
<dbReference type="EMBL" id="PGVD01000046">
    <property type="protein sequence ID" value="PLR94708.1"/>
    <property type="molecule type" value="Genomic_DNA"/>
</dbReference>
<sequence length="185" mass="21136">MALTEWFDKGLTYEQYRQGMAVNGEGMDSIMARFSLPDREKEKLTNVKTEKLRAIVLTEDWCGDAMLNNPILVKIAEDAGIEVRFLLRDSNLKLMDQYLTNGTARSIPIFIFIDQNGAEKAVWGPRAPEIQKIVDEERAQLPDKEDPDFKEKQKGMIGRLTKAYVEDQQIWETVARSIVHTLTGD</sequence>
<evidence type="ECO:0000313" key="2">
    <source>
        <dbReference type="EMBL" id="PLR94708.1"/>
    </source>
</evidence>
<dbReference type="Proteomes" id="UP000234951">
    <property type="component" value="Unassembled WGS sequence"/>
</dbReference>
<dbReference type="Gene3D" id="3.40.30.10">
    <property type="entry name" value="Glutaredoxin"/>
    <property type="match status" value="1"/>
</dbReference>
<dbReference type="RefSeq" id="WP_101575897.1">
    <property type="nucleotide sequence ID" value="NZ_PGVA01000005.1"/>
</dbReference>
<dbReference type="InterPro" id="IPR036249">
    <property type="entry name" value="Thioredoxin-like_sf"/>
</dbReference>
<protein>
    <submittedName>
        <fullName evidence="1">Thioredoxin family protein</fullName>
    </submittedName>
</protein>
<reference evidence="1 3" key="1">
    <citation type="submission" date="2017-11" db="EMBL/GenBank/DDBJ databases">
        <title>Comparitive Functional Genomics of Dry Heat Resistant strains isolated from the Viking Spacecraft.</title>
        <authorList>
            <person name="Seuylemezian A."/>
            <person name="Cooper K."/>
            <person name="Vaishampayan P."/>
        </authorList>
    </citation>
    <scope>NUCLEOTIDE SEQUENCE [LARGE SCALE GENOMIC DNA]</scope>
    <source>
        <strain evidence="1 3">M4.6</strain>
    </source>
</reference>
<dbReference type="EMBL" id="PGVA01000005">
    <property type="protein sequence ID" value="PLR85631.1"/>
    <property type="molecule type" value="Genomic_DNA"/>
</dbReference>
<gene>
    <name evidence="1" type="ORF">CU635_04045</name>
    <name evidence="2" type="ORF">CVD25_16000</name>
</gene>
<evidence type="ECO:0000313" key="1">
    <source>
        <dbReference type="EMBL" id="PLR85631.1"/>
    </source>
</evidence>
<dbReference type="Proteomes" id="UP000235114">
    <property type="component" value="Unassembled WGS sequence"/>
</dbReference>
<dbReference type="AlphaFoldDB" id="A0A2N5GQY8"/>
<comment type="caution">
    <text evidence="1">The sequence shown here is derived from an EMBL/GenBank/DDBJ whole genome shotgun (WGS) entry which is preliminary data.</text>
</comment>
<keyword evidence="4" id="KW-1185">Reference proteome</keyword>
<reference evidence="2 4" key="2">
    <citation type="submission" date="2017-12" db="EMBL/GenBank/DDBJ databases">
        <title>Comparative Functional Genomics of Dry Heat Resistant strains isolated from the Viking Spacecraft.</title>
        <authorList>
            <person name="Seuylemezian A."/>
            <person name="Cooper K."/>
            <person name="Vaishampayan P."/>
        </authorList>
    </citation>
    <scope>NUCLEOTIDE SEQUENCE [LARGE SCALE GENOMIC DNA]</scope>
    <source>
        <strain evidence="2 4">ATCC 29669</strain>
    </source>
</reference>
<organism evidence="1 3">
    <name type="scientific">Bacillus canaveralius</name>
    <dbReference type="NCBI Taxonomy" id="1403243"/>
    <lineage>
        <taxon>Bacteria</taxon>
        <taxon>Bacillati</taxon>
        <taxon>Bacillota</taxon>
        <taxon>Bacilli</taxon>
        <taxon>Bacillales</taxon>
        <taxon>Bacillaceae</taxon>
        <taxon>Bacillus</taxon>
    </lineage>
</organism>